<name>A0ABS8B2D4_9ACTN</name>
<dbReference type="EMBL" id="JAJAUY010000011">
    <property type="protein sequence ID" value="MCB5178763.1"/>
    <property type="molecule type" value="Genomic_DNA"/>
</dbReference>
<feature type="domain" description="Bulb-type lectin" evidence="2">
    <location>
        <begin position="49"/>
        <end position="171"/>
    </location>
</feature>
<keyword evidence="4" id="KW-1185">Reference proteome</keyword>
<keyword evidence="1" id="KW-0732">Signal</keyword>
<feature type="chain" id="PRO_5046232054" description="Bulb-type lectin domain-containing protein" evidence="1">
    <location>
        <begin position="31"/>
        <end position="301"/>
    </location>
</feature>
<dbReference type="SMART" id="SM00108">
    <property type="entry name" value="B_lectin"/>
    <property type="match status" value="2"/>
</dbReference>
<sequence>MRNHRLLRSAFTSLLAASALTGLVPAAASAAPAAPAEATACDMPYDTRVVHRGAGTRLAAGESLTSPTGTTALAMQPDGNLVLHALGRPGGAKLPLWHSGTWGNPGAYALMQEDGNFVVYKKDGGPDKGGALWHTGTFGATGTDRPALRLHADGNLEITGHYNLYGRWTSLTRQRSAMVCTPTGSVPYRDWLRGDFAETATVWLMLQSDNNLVMYRKSDGQAVWSSGTWGGDKPVTLQMDANGDLVVRQHYTYATLWHSNTEGSRGAYALLQDDGNLVVYNKDGGPGKGGALWHSGTGNKV</sequence>
<dbReference type="Gene3D" id="2.90.10.30">
    <property type="match status" value="1"/>
</dbReference>
<proteinExistence type="predicted"/>
<evidence type="ECO:0000313" key="3">
    <source>
        <dbReference type="EMBL" id="MCB5178763.1"/>
    </source>
</evidence>
<evidence type="ECO:0000256" key="1">
    <source>
        <dbReference type="SAM" id="SignalP"/>
    </source>
</evidence>
<organism evidence="3 4">
    <name type="scientific">Streptomyces antimicrobicus</name>
    <dbReference type="NCBI Taxonomy" id="2883108"/>
    <lineage>
        <taxon>Bacteria</taxon>
        <taxon>Bacillati</taxon>
        <taxon>Actinomycetota</taxon>
        <taxon>Actinomycetes</taxon>
        <taxon>Kitasatosporales</taxon>
        <taxon>Streptomycetaceae</taxon>
        <taxon>Streptomyces</taxon>
    </lineage>
</organism>
<comment type="caution">
    <text evidence="3">The sequence shown here is derived from an EMBL/GenBank/DDBJ whole genome shotgun (WGS) entry which is preliminary data.</text>
</comment>
<reference evidence="3 4" key="1">
    <citation type="submission" date="2021-10" db="EMBL/GenBank/DDBJ databases">
        <title>Streptomyces sp. strain SMC 277, a novel streptomycete isolated from soil.</title>
        <authorList>
            <person name="Chanama M."/>
        </authorList>
    </citation>
    <scope>NUCLEOTIDE SEQUENCE [LARGE SCALE GENOMIC DNA]</scope>
    <source>
        <strain evidence="3 4">SMC 277</strain>
    </source>
</reference>
<dbReference type="InterPro" id="IPR001480">
    <property type="entry name" value="Bulb-type_lectin_dom"/>
</dbReference>
<dbReference type="Gene3D" id="2.90.10.10">
    <property type="entry name" value="Bulb-type lectin domain"/>
    <property type="match status" value="2"/>
</dbReference>
<evidence type="ECO:0000259" key="2">
    <source>
        <dbReference type="PROSITE" id="PS50927"/>
    </source>
</evidence>
<feature type="domain" description="Bulb-type lectin" evidence="2">
    <location>
        <begin position="177"/>
        <end position="292"/>
    </location>
</feature>
<dbReference type="RefSeq" id="WP_226725552.1">
    <property type="nucleotide sequence ID" value="NZ_JAJAUY010000011.1"/>
</dbReference>
<dbReference type="Proteomes" id="UP001199054">
    <property type="component" value="Unassembled WGS sequence"/>
</dbReference>
<accession>A0ABS8B2D4</accession>
<gene>
    <name evidence="3" type="ORF">LG632_05105</name>
</gene>
<dbReference type="InterPro" id="IPR036426">
    <property type="entry name" value="Bulb-type_lectin_dom_sf"/>
</dbReference>
<evidence type="ECO:0000313" key="4">
    <source>
        <dbReference type="Proteomes" id="UP001199054"/>
    </source>
</evidence>
<dbReference type="SUPFAM" id="SSF51110">
    <property type="entry name" value="alpha-D-mannose-specific plant lectins"/>
    <property type="match status" value="2"/>
</dbReference>
<feature type="signal peptide" evidence="1">
    <location>
        <begin position="1"/>
        <end position="30"/>
    </location>
</feature>
<protein>
    <recommendedName>
        <fullName evidence="2">Bulb-type lectin domain-containing protein</fullName>
    </recommendedName>
</protein>
<dbReference type="PROSITE" id="PS50927">
    <property type="entry name" value="BULB_LECTIN"/>
    <property type="match status" value="2"/>
</dbReference>